<dbReference type="HOGENOM" id="CLU_399416_0_0_9"/>
<dbReference type="STRING" id="1235802.C823_01962"/>
<dbReference type="InterPro" id="IPR053139">
    <property type="entry name" value="Surface_bspA-like"/>
</dbReference>
<dbReference type="InterPro" id="IPR032675">
    <property type="entry name" value="LRR_dom_sf"/>
</dbReference>
<organism evidence="2 3">
    <name type="scientific">Eubacterium plexicaudatum ASF492</name>
    <dbReference type="NCBI Taxonomy" id="1235802"/>
    <lineage>
        <taxon>Bacteria</taxon>
        <taxon>Bacillati</taxon>
        <taxon>Bacillota</taxon>
        <taxon>Clostridia</taxon>
        <taxon>Eubacteriales</taxon>
        <taxon>Eubacteriaceae</taxon>
        <taxon>Eubacterium</taxon>
    </lineage>
</organism>
<dbReference type="EMBL" id="AQFT01000064">
    <property type="protein sequence ID" value="EMZ28429.1"/>
    <property type="molecule type" value="Genomic_DNA"/>
</dbReference>
<evidence type="ECO:0000313" key="3">
    <source>
        <dbReference type="Proteomes" id="UP000012589"/>
    </source>
</evidence>
<proteinExistence type="predicted"/>
<accession>N2AVD7</accession>
<dbReference type="Proteomes" id="UP000012589">
    <property type="component" value="Unassembled WGS sequence"/>
</dbReference>
<sequence length="689" mass="73962">MRQRVWAAALAAAVTLTSAVTIPYAEAGYVMAASQSAGSEVEDTSTDGRTTAGGFTFRLNGKEAEITGYNGGMKELAIPTKITVTKTTSSGGNTGGTGGTQKPDTTTTVYEVTSIAENAFSGNLGIQKVTMSGGTNSEGKVFGIRTIGDRAFFACHDLTTVEIASTTTNIGKYVFADCVALNSMKVGEGNQRYKIIDNALYYYTAGAGTGLYTLVQYPLANSAAEYKVPDAVSFTLTEISEGAFWGSPTLQTIAIPDTVKKIGDHAFAECKMLKSILLPVGLTSLGEEAFRGDSSLEEITIPAGVTTINPGTFQNCEKLKKVNMTNDMKIIGNRAFQGCKSLVDFVVPGNVTTIGDQAFANCEALHQITIPMRTTSIGSGVFTGTKVTVLCHNGSQAAVYAASNGLTAERTYTVSFYTNSTYSNLISTQEVVEGKDAIPPSVEGRQGYRMSWSGSYTAIKQDTRVHQVWNKLFNVTFSDSLNDRSEVIQVDEGKLVTPPSWSMPGYTLSWDRDLTEMVTEDFTVHAVWRNKTTGTTIGADAVKPAAKGTDITKGNNLYKVSSSNPGNPTVKFVGLVNANVSTVTIPETVSSGGVRYRVTLITNNALKGNKSITSVVINKNMKSISAKAFYNCKKLKKIKLKSKDIIKINNKAFSKIHASAKFYTYNSKMDKYRALLKSSGVKKPSMKRL</sequence>
<name>N2AVD7_9FIRM</name>
<dbReference type="AlphaFoldDB" id="N2AVD7"/>
<protein>
    <recommendedName>
        <fullName evidence="4">Leucine-rich repeat domain-containing protein</fullName>
    </recommendedName>
</protein>
<evidence type="ECO:0000313" key="2">
    <source>
        <dbReference type="EMBL" id="EMZ28429.1"/>
    </source>
</evidence>
<dbReference type="Gene3D" id="3.40.50.12480">
    <property type="match status" value="1"/>
</dbReference>
<dbReference type="OrthoDB" id="1863769at2"/>
<dbReference type="eggNOG" id="COG5492">
    <property type="taxonomic scope" value="Bacteria"/>
</dbReference>
<dbReference type="Pfam" id="PF13306">
    <property type="entry name" value="LRR_5"/>
    <property type="match status" value="3"/>
</dbReference>
<dbReference type="PANTHER" id="PTHR45661">
    <property type="entry name" value="SURFACE ANTIGEN"/>
    <property type="match status" value="1"/>
</dbReference>
<dbReference type="PATRIC" id="fig|1235802.3.peg.2080"/>
<feature type="chain" id="PRO_5004114112" description="Leucine-rich repeat domain-containing protein" evidence="1">
    <location>
        <begin position="28"/>
        <end position="689"/>
    </location>
</feature>
<evidence type="ECO:0000256" key="1">
    <source>
        <dbReference type="SAM" id="SignalP"/>
    </source>
</evidence>
<keyword evidence="3" id="KW-1185">Reference proteome</keyword>
<keyword evidence="1" id="KW-0732">Signal</keyword>
<dbReference type="Gene3D" id="3.80.10.10">
    <property type="entry name" value="Ribonuclease Inhibitor"/>
    <property type="match status" value="2"/>
</dbReference>
<dbReference type="SUPFAM" id="SSF52058">
    <property type="entry name" value="L domain-like"/>
    <property type="match status" value="1"/>
</dbReference>
<dbReference type="InterPro" id="IPR026906">
    <property type="entry name" value="LRR_5"/>
</dbReference>
<dbReference type="PANTHER" id="PTHR45661:SF3">
    <property type="entry name" value="IG-LIKE DOMAIN-CONTAINING PROTEIN"/>
    <property type="match status" value="1"/>
</dbReference>
<feature type="signal peptide" evidence="1">
    <location>
        <begin position="1"/>
        <end position="27"/>
    </location>
</feature>
<comment type="caution">
    <text evidence="2">The sequence shown here is derived from an EMBL/GenBank/DDBJ whole genome shotgun (WGS) entry which is preliminary data.</text>
</comment>
<gene>
    <name evidence="2" type="ORF">C823_01962</name>
</gene>
<evidence type="ECO:0008006" key="4">
    <source>
        <dbReference type="Google" id="ProtNLM"/>
    </source>
</evidence>
<reference evidence="2 3" key="1">
    <citation type="journal article" date="2014" name="Genome Announc.">
        <title>Draft genome sequences of the altered schaedler flora, a defined bacterial community from gnotobiotic mice.</title>
        <authorList>
            <person name="Wannemuehler M.J."/>
            <person name="Overstreet A.M."/>
            <person name="Ward D.V."/>
            <person name="Phillips G.J."/>
        </authorList>
    </citation>
    <scope>NUCLEOTIDE SEQUENCE [LARGE SCALE GENOMIC DNA]</scope>
    <source>
        <strain evidence="2 3">ASF492</strain>
    </source>
</reference>